<organism evidence="2 3">
    <name type="scientific">Clostridium sulfidigenes</name>
    <dbReference type="NCBI Taxonomy" id="318464"/>
    <lineage>
        <taxon>Bacteria</taxon>
        <taxon>Bacillati</taxon>
        <taxon>Bacillota</taxon>
        <taxon>Clostridia</taxon>
        <taxon>Eubacteriales</taxon>
        <taxon>Clostridiaceae</taxon>
        <taxon>Clostridium</taxon>
    </lineage>
</organism>
<protein>
    <submittedName>
        <fullName evidence="2">Uncharacterized protein</fullName>
    </submittedName>
</protein>
<feature type="transmembrane region" description="Helical" evidence="1">
    <location>
        <begin position="6"/>
        <end position="31"/>
    </location>
</feature>
<keyword evidence="1" id="KW-0812">Transmembrane</keyword>
<reference evidence="2" key="1">
    <citation type="submission" date="2019-04" db="EMBL/GenBank/DDBJ databases">
        <title>Evolution of Biomass-Degrading Anaerobic Consortia Revealed by Metagenomics.</title>
        <authorList>
            <person name="Peng X."/>
        </authorList>
    </citation>
    <scope>NUCLEOTIDE SEQUENCE</scope>
    <source>
        <strain evidence="2">SIG254</strain>
    </source>
</reference>
<keyword evidence="1" id="KW-0472">Membrane</keyword>
<comment type="caution">
    <text evidence="2">The sequence shown here is derived from an EMBL/GenBank/DDBJ whole genome shotgun (WGS) entry which is preliminary data.</text>
</comment>
<name>A0A927WDQ0_9CLOT</name>
<evidence type="ECO:0000313" key="2">
    <source>
        <dbReference type="EMBL" id="MBE6061882.1"/>
    </source>
</evidence>
<evidence type="ECO:0000256" key="1">
    <source>
        <dbReference type="SAM" id="Phobius"/>
    </source>
</evidence>
<accession>A0A927WDQ0</accession>
<dbReference type="EMBL" id="SVCM01000208">
    <property type="protein sequence ID" value="MBE6061882.1"/>
    <property type="molecule type" value="Genomic_DNA"/>
</dbReference>
<dbReference type="AlphaFoldDB" id="A0A927WDQ0"/>
<proteinExistence type="predicted"/>
<evidence type="ECO:0000313" key="3">
    <source>
        <dbReference type="Proteomes" id="UP000768462"/>
    </source>
</evidence>
<keyword evidence="1" id="KW-1133">Transmembrane helix</keyword>
<dbReference type="Proteomes" id="UP000768462">
    <property type="component" value="Unassembled WGS sequence"/>
</dbReference>
<gene>
    <name evidence="2" type="ORF">E7215_17225</name>
</gene>
<sequence>MDKSTIITSIVTSLIASCIFAIIINAIPAIIKYLRIRPRVEDDLKDISVQLLFYIQIPFLQSIHTSTDYQKDICNNQLNKTDFENSLYGKCLSSKRCVDGFEHRLLPVGEKLEIRTKEIDLRIDRIQRYAQYLSTKEILLLKDIGEKLHVYEYDDYEETINGIRFTSVNPTISYMSNNFYELYNLYHDLIALLDSCLLIKRSEYEKYSLALKQLEKRKYLKFFWKRLFIHGKYAALLDIRWNYLIKDKKKTEKALRRYLMLEKLRLIYLRGHLDFIYSDAEYKAVFKEIRGDEVEEWYSCVDGENIRRHKFELRNVENKRIISEMIKNVPKLNELDDKTLNCVEMLFDGYK</sequence>
<dbReference type="PROSITE" id="PS51257">
    <property type="entry name" value="PROKAR_LIPOPROTEIN"/>
    <property type="match status" value="1"/>
</dbReference>